<dbReference type="Proteomes" id="UP000014937">
    <property type="component" value="Unassembled WGS sequence"/>
</dbReference>
<sequence>MTLFADTLKKYLETKNTTIYTISKISGVDRTMIQHMKVGKRMPANVADVTAIAKAMMLNPSETAELLRAYHISHMGEENFFRREHVSKIISSFYDMNSADELVIPTGVQDMLEMNEALKIINGQGNINRILKAVLEIEANKKSGHIKLMVQPEYQYIFDCLTSIDFNRNNTLVEAIIVFDKNEGHKGTTYNLNILQKLVPILFQCEVFHPYYVYDNVDTLFNNTSMLPFKIITSDFVLAVSYEQDKAVLCNSQDMVALTGDTFQKSLSVANPICHTFHPTPEEYLQSTFLSDEEINAEEVHELFYQPCFPSFCPESILMDRLNTDIIPPEMQGVIADYFAKIRSKYSSHSISFTLEGLNLFMETGRVTEIPDFMYTYLTPPQRLALLKNIINSVEDGSFTPRIVRSEKLSVPSPICICAPSEQKVVIYYFSPNKGQYIFHLQELSLVHAFHDFLVYLPESSMVYSEEESKELLHSVYEKYKNLYN</sequence>
<dbReference type="AlphaFoldDB" id="R6X0S5"/>
<name>R6X0S5_9FIRM</name>
<evidence type="ECO:0000313" key="2">
    <source>
        <dbReference type="Proteomes" id="UP000014937"/>
    </source>
</evidence>
<dbReference type="EMBL" id="CBGL010000017">
    <property type="protein sequence ID" value="CDD09906.1"/>
    <property type="molecule type" value="Genomic_DNA"/>
</dbReference>
<dbReference type="InterPro" id="IPR001387">
    <property type="entry name" value="Cro/C1-type_HTH"/>
</dbReference>
<gene>
    <name evidence="1" type="ORF">BN587_01711</name>
</gene>
<comment type="caution">
    <text evidence="1">The sequence shown here is derived from an EMBL/GenBank/DDBJ whole genome shotgun (WGS) entry which is preliminary data.</text>
</comment>
<accession>R6X0S5</accession>
<dbReference type="HOGENOM" id="CLU_549669_0_0_9"/>
<proteinExistence type="predicted"/>
<organism evidence="1 2">
    <name type="scientific">Phascolarctobacterium succinatutens CAG:287</name>
    <dbReference type="NCBI Taxonomy" id="1263101"/>
    <lineage>
        <taxon>Bacteria</taxon>
        <taxon>Bacillati</taxon>
        <taxon>Bacillota</taxon>
        <taxon>Negativicutes</taxon>
        <taxon>Acidaminococcales</taxon>
        <taxon>Acidaminococcaceae</taxon>
        <taxon>Phascolarctobacterium</taxon>
    </lineage>
</organism>
<dbReference type="CDD" id="cd00093">
    <property type="entry name" value="HTH_XRE"/>
    <property type="match status" value="1"/>
</dbReference>
<evidence type="ECO:0000313" key="1">
    <source>
        <dbReference type="EMBL" id="CDD09906.1"/>
    </source>
</evidence>
<reference evidence="1" key="1">
    <citation type="submission" date="2012-11" db="EMBL/GenBank/DDBJ databases">
        <title>Dependencies among metagenomic species, viruses, plasmids and units of genetic variation.</title>
        <authorList>
            <person name="Nielsen H.B."/>
            <person name="Almeida M."/>
            <person name="Juncker A.S."/>
            <person name="Rasmussen S."/>
            <person name="Li J."/>
            <person name="Sunagawa S."/>
            <person name="Plichta D."/>
            <person name="Gautier L."/>
            <person name="Le Chatelier E."/>
            <person name="Peletier E."/>
            <person name="Bonde I."/>
            <person name="Nielsen T."/>
            <person name="Manichanh C."/>
            <person name="Arumugam M."/>
            <person name="Batto J."/>
            <person name="Santos M.B.Q.D."/>
            <person name="Blom N."/>
            <person name="Borruel N."/>
            <person name="Burgdorf K.S."/>
            <person name="Boumezbeur F."/>
            <person name="Casellas F."/>
            <person name="Dore J."/>
            <person name="Guarner F."/>
            <person name="Hansen T."/>
            <person name="Hildebrand F."/>
            <person name="Kaas R.S."/>
            <person name="Kennedy S."/>
            <person name="Kristiansen K."/>
            <person name="Kultima J.R."/>
            <person name="Leonard P."/>
            <person name="Levenez F."/>
            <person name="Lund O."/>
            <person name="Moumen B."/>
            <person name="Le Paslier D."/>
            <person name="Pons N."/>
            <person name="Pedersen O."/>
            <person name="Prifti E."/>
            <person name="Qin J."/>
            <person name="Raes J."/>
            <person name="Tap J."/>
            <person name="Tims S."/>
            <person name="Ussery D.W."/>
            <person name="Yamada T."/>
            <person name="MetaHit consortium"/>
            <person name="Renault P."/>
            <person name="Sicheritz-Ponten T."/>
            <person name="Bork P."/>
            <person name="Wang J."/>
            <person name="Brunak S."/>
            <person name="Ehrlich S.D."/>
        </authorList>
    </citation>
    <scope>NUCLEOTIDE SEQUENCE [LARGE SCALE GENOMIC DNA]</scope>
</reference>
<protein>
    <submittedName>
        <fullName evidence="1">Uncharacterized protein</fullName>
    </submittedName>
</protein>